<evidence type="ECO:0000256" key="1">
    <source>
        <dbReference type="SAM" id="MobiDB-lite"/>
    </source>
</evidence>
<evidence type="ECO:0000313" key="3">
    <source>
        <dbReference type="Proteomes" id="UP000095287"/>
    </source>
</evidence>
<proteinExistence type="predicted"/>
<evidence type="ECO:0000313" key="4">
    <source>
        <dbReference type="WBParaSite" id="L893_g10817.t1"/>
    </source>
</evidence>
<organism evidence="3 4">
    <name type="scientific">Steinernema glaseri</name>
    <dbReference type="NCBI Taxonomy" id="37863"/>
    <lineage>
        <taxon>Eukaryota</taxon>
        <taxon>Metazoa</taxon>
        <taxon>Ecdysozoa</taxon>
        <taxon>Nematoda</taxon>
        <taxon>Chromadorea</taxon>
        <taxon>Rhabditida</taxon>
        <taxon>Tylenchina</taxon>
        <taxon>Panagrolaimomorpha</taxon>
        <taxon>Strongyloidoidea</taxon>
        <taxon>Steinernematidae</taxon>
        <taxon>Steinernema</taxon>
    </lineage>
</organism>
<feature type="signal peptide" evidence="2">
    <location>
        <begin position="1"/>
        <end position="25"/>
    </location>
</feature>
<accession>A0A1I7XY88</accession>
<sequence>MASCARETVLTIRLLFSMLFDSCMQKEAYKTRNLPKELGAYFFPPAPGSPAPVPGSPAPVPGSPAPVPGSPAPVPGSPAPAPGSPAPVPPGAPPSKDTR</sequence>
<evidence type="ECO:0000256" key="2">
    <source>
        <dbReference type="SAM" id="SignalP"/>
    </source>
</evidence>
<dbReference type="WBParaSite" id="L893_g10817.t1">
    <property type="protein sequence ID" value="L893_g10817.t1"/>
    <property type="gene ID" value="L893_g10817"/>
</dbReference>
<feature type="region of interest" description="Disordered" evidence="1">
    <location>
        <begin position="40"/>
        <end position="99"/>
    </location>
</feature>
<keyword evidence="3" id="KW-1185">Reference proteome</keyword>
<protein>
    <submittedName>
        <fullName evidence="4">Vegetative cell wall protein gp1-like</fullName>
    </submittedName>
</protein>
<reference evidence="4" key="1">
    <citation type="submission" date="2016-11" db="UniProtKB">
        <authorList>
            <consortium name="WormBaseParasite"/>
        </authorList>
    </citation>
    <scope>IDENTIFICATION</scope>
</reference>
<feature type="compositionally biased region" description="Pro residues" evidence="1">
    <location>
        <begin position="44"/>
        <end position="93"/>
    </location>
</feature>
<feature type="chain" id="PRO_5009311500" evidence="2">
    <location>
        <begin position="26"/>
        <end position="99"/>
    </location>
</feature>
<name>A0A1I7XY88_9BILA</name>
<dbReference type="AlphaFoldDB" id="A0A1I7XY88"/>
<dbReference type="Proteomes" id="UP000095287">
    <property type="component" value="Unplaced"/>
</dbReference>
<keyword evidence="2" id="KW-0732">Signal</keyword>